<protein>
    <submittedName>
        <fullName evidence="7">Serine protease 16</fullName>
    </submittedName>
</protein>
<dbReference type="InterPro" id="IPR029058">
    <property type="entry name" value="AB_hydrolase_fold"/>
</dbReference>
<keyword evidence="5" id="KW-0325">Glycoprotein</keyword>
<dbReference type="GO" id="GO:0008239">
    <property type="term" value="F:dipeptidyl-peptidase activity"/>
    <property type="evidence" value="ECO:0007669"/>
    <property type="project" value="TreeGrafter"/>
</dbReference>
<dbReference type="GO" id="GO:0005764">
    <property type="term" value="C:lysosome"/>
    <property type="evidence" value="ECO:0007669"/>
    <property type="project" value="Ensembl"/>
</dbReference>
<dbReference type="PANTHER" id="PTHR11010">
    <property type="entry name" value="PROTEASE S28 PRO-X CARBOXYPEPTIDASE-RELATED"/>
    <property type="match status" value="1"/>
</dbReference>
<dbReference type="Gene3D" id="1.20.120.980">
    <property type="entry name" value="Serine carboxypeptidase S28, SKS domain"/>
    <property type="match status" value="1"/>
</dbReference>
<dbReference type="Proteomes" id="UP000314987">
    <property type="component" value="Unassembled WGS sequence"/>
</dbReference>
<dbReference type="AlphaFoldDB" id="A0A4X2JWJ4"/>
<reference evidence="7" key="3">
    <citation type="submission" date="2025-09" db="UniProtKB">
        <authorList>
            <consortium name="Ensembl"/>
        </authorList>
    </citation>
    <scope>IDENTIFICATION</scope>
</reference>
<reference evidence="7" key="2">
    <citation type="submission" date="2025-08" db="UniProtKB">
        <authorList>
            <consortium name="Ensembl"/>
        </authorList>
    </citation>
    <scope>IDENTIFICATION</scope>
</reference>
<dbReference type="Pfam" id="PF05577">
    <property type="entry name" value="Peptidase_S28"/>
    <property type="match status" value="1"/>
</dbReference>
<gene>
    <name evidence="7" type="primary">PRSS16</name>
</gene>
<dbReference type="GO" id="GO:0070008">
    <property type="term" value="F:serine-type exopeptidase activity"/>
    <property type="evidence" value="ECO:0007669"/>
    <property type="project" value="InterPro"/>
</dbReference>
<organism evidence="7 8">
    <name type="scientific">Vombatus ursinus</name>
    <name type="common">Common wombat</name>
    <dbReference type="NCBI Taxonomy" id="29139"/>
    <lineage>
        <taxon>Eukaryota</taxon>
        <taxon>Metazoa</taxon>
        <taxon>Chordata</taxon>
        <taxon>Craniata</taxon>
        <taxon>Vertebrata</taxon>
        <taxon>Euteleostomi</taxon>
        <taxon>Mammalia</taxon>
        <taxon>Metatheria</taxon>
        <taxon>Diprotodontia</taxon>
        <taxon>Vombatidae</taxon>
        <taxon>Vombatus</taxon>
    </lineage>
</organism>
<dbReference type="STRING" id="29139.ENSVURP00010003988"/>
<proteinExistence type="inferred from homology"/>
<accession>A0A4X2JWJ4</accession>
<evidence type="ECO:0000256" key="4">
    <source>
        <dbReference type="ARBA" id="ARBA00022801"/>
    </source>
</evidence>
<comment type="similarity">
    <text evidence="1">Belongs to the peptidase S28 family.</text>
</comment>
<feature type="chain" id="PRO_5021333442" evidence="6">
    <location>
        <begin position="24"/>
        <end position="502"/>
    </location>
</feature>
<dbReference type="GeneTree" id="ENSGT00940000160281"/>
<dbReference type="GO" id="GO:0006508">
    <property type="term" value="P:proteolysis"/>
    <property type="evidence" value="ECO:0007669"/>
    <property type="project" value="UniProtKB-KW"/>
</dbReference>
<dbReference type="InterPro" id="IPR008758">
    <property type="entry name" value="Peptidase_S28"/>
</dbReference>
<dbReference type="SUPFAM" id="SSF53474">
    <property type="entry name" value="alpha/beta-Hydrolases"/>
    <property type="match status" value="1"/>
</dbReference>
<keyword evidence="4" id="KW-0378">Hydrolase</keyword>
<evidence type="ECO:0000256" key="3">
    <source>
        <dbReference type="ARBA" id="ARBA00022729"/>
    </source>
</evidence>
<keyword evidence="3 6" id="KW-0732">Signal</keyword>
<sequence length="502" mass="53953">VWAMAPTALLLGLLASLWGVSTARSLLSRLGDHIQQVQARLGQKLGEPSPVREGWLWQPLDPFNSSDQRSFLQRYWVNAGHWRSPDGPVFLHIGGEGSLGPSSVLKGHPGTLAPQWGALVVSLEHRFYGHSIPPGGLDIAQLRFLSSRHALADVASACIHLSRIYNISASSPWISFGGSYAGSLAAWARLKFPHLIWAAVASSAPVQAQLDFSSYNQVVSRSLADPAVGGSPKCQRAVAQAFSELDHGLSEGKETQAVLQSEVRACGPLETPEDQAELLEQLEGLVGAAVQYDQQAGVPLDVRGLCHLVLANQSREPLSGLQDAIQLVLKALGLPCLPSSKAAAVAELKDTSPQAVGLGSRQWFYQTCTEFGYYITCKDSSCPFSRRKMLSAQLQLCAQVFGLSPASVAEAVTRTNTYYGGRSPGATRVFFVNGDIDPWHVLGVLQVLGPSEPAMLLRGTSHCSDMAAPQPSDPPSLYLGRQKIIQQLKVWLQEAKVDLGSP</sequence>
<name>A0A4X2JWJ4_VOMUR</name>
<evidence type="ECO:0000256" key="2">
    <source>
        <dbReference type="ARBA" id="ARBA00022670"/>
    </source>
</evidence>
<evidence type="ECO:0000256" key="5">
    <source>
        <dbReference type="ARBA" id="ARBA00023180"/>
    </source>
</evidence>
<keyword evidence="8" id="KW-1185">Reference proteome</keyword>
<evidence type="ECO:0000256" key="6">
    <source>
        <dbReference type="SAM" id="SignalP"/>
    </source>
</evidence>
<dbReference type="FunFam" id="3.40.50.1820:FF:000200">
    <property type="entry name" value="Serine protease 16"/>
    <property type="match status" value="1"/>
</dbReference>
<evidence type="ECO:0000313" key="7">
    <source>
        <dbReference type="Ensembl" id="ENSVURP00010003988.1"/>
    </source>
</evidence>
<dbReference type="GO" id="GO:0005768">
    <property type="term" value="C:endosome"/>
    <property type="evidence" value="ECO:0007669"/>
    <property type="project" value="Ensembl"/>
</dbReference>
<dbReference type="OMA" id="WQYCSEW"/>
<reference evidence="8" key="1">
    <citation type="submission" date="2018-12" db="EMBL/GenBank/DDBJ databases">
        <authorList>
            <person name="Yazar S."/>
        </authorList>
    </citation>
    <scope>NUCLEOTIDE SEQUENCE [LARGE SCALE GENOMIC DNA]</scope>
</reference>
<dbReference type="Ensembl" id="ENSVURT00010004523.1">
    <property type="protein sequence ID" value="ENSVURP00010003988.1"/>
    <property type="gene ID" value="ENSVURG00010003162.1"/>
</dbReference>
<feature type="signal peptide" evidence="6">
    <location>
        <begin position="1"/>
        <end position="23"/>
    </location>
</feature>
<dbReference type="Gene3D" id="3.40.50.1820">
    <property type="entry name" value="alpha/beta hydrolase"/>
    <property type="match status" value="1"/>
</dbReference>
<dbReference type="PANTHER" id="PTHR11010:SF11">
    <property type="entry name" value="THYMUS-SPECIFIC SERINE PROTEASE"/>
    <property type="match status" value="1"/>
</dbReference>
<keyword evidence="2" id="KW-0645">Protease</keyword>
<evidence type="ECO:0000313" key="8">
    <source>
        <dbReference type="Proteomes" id="UP000314987"/>
    </source>
</evidence>
<evidence type="ECO:0000256" key="1">
    <source>
        <dbReference type="ARBA" id="ARBA00011079"/>
    </source>
</evidence>
<dbReference type="InterPro" id="IPR042269">
    <property type="entry name" value="Ser_carbopepase_S28_SKS"/>
</dbReference>